<dbReference type="InterPro" id="IPR038740">
    <property type="entry name" value="BioF2-like_GNAT_dom"/>
</dbReference>
<dbReference type="AlphaFoldDB" id="A0A1X7GH81"/>
<dbReference type="SUPFAM" id="SSF55729">
    <property type="entry name" value="Acyl-CoA N-acyltransferases (Nat)"/>
    <property type="match status" value="1"/>
</dbReference>
<dbReference type="RefSeq" id="WP_244552305.1">
    <property type="nucleotide sequence ID" value="NZ_LT840185.1"/>
</dbReference>
<proteinExistence type="predicted"/>
<keyword evidence="2" id="KW-0808">Transferase</keyword>
<name>A0A1X7GH81_9SPHN</name>
<accession>A0A1X7GH81</accession>
<protein>
    <submittedName>
        <fullName evidence="2">Acetyltransferase involved in cellulose biosynthesis, CelD/BcsL family</fullName>
    </submittedName>
</protein>
<dbReference type="GO" id="GO:0016740">
    <property type="term" value="F:transferase activity"/>
    <property type="evidence" value="ECO:0007669"/>
    <property type="project" value="UniProtKB-KW"/>
</dbReference>
<reference evidence="3" key="1">
    <citation type="submission" date="2017-04" db="EMBL/GenBank/DDBJ databases">
        <authorList>
            <person name="Varghese N."/>
            <person name="Submissions S."/>
        </authorList>
    </citation>
    <scope>NUCLEOTIDE SEQUENCE [LARGE SCALE GENOMIC DNA]</scope>
    <source>
        <strain evidence="3">Dd16</strain>
    </source>
</reference>
<dbReference type="EMBL" id="LT840185">
    <property type="protein sequence ID" value="SMF69753.1"/>
    <property type="molecule type" value="Genomic_DNA"/>
</dbReference>
<keyword evidence="3" id="KW-1185">Reference proteome</keyword>
<dbReference type="InterPro" id="IPR016181">
    <property type="entry name" value="Acyl_CoA_acyltransferase"/>
</dbReference>
<feature type="domain" description="BioF2-like acetyltransferase" evidence="1">
    <location>
        <begin position="206"/>
        <end position="332"/>
    </location>
</feature>
<evidence type="ECO:0000259" key="1">
    <source>
        <dbReference type="Pfam" id="PF13480"/>
    </source>
</evidence>
<gene>
    <name evidence="2" type="ORF">SAMN06295910_1768</name>
</gene>
<dbReference type="Pfam" id="PF13480">
    <property type="entry name" value="Acetyltransf_6"/>
    <property type="match status" value="1"/>
</dbReference>
<dbReference type="STRING" id="941907.SAMN06295910_1768"/>
<evidence type="ECO:0000313" key="3">
    <source>
        <dbReference type="Proteomes" id="UP000192934"/>
    </source>
</evidence>
<evidence type="ECO:0000313" key="2">
    <source>
        <dbReference type="EMBL" id="SMF69753.1"/>
    </source>
</evidence>
<dbReference type="Proteomes" id="UP000192934">
    <property type="component" value="Chromosome I"/>
</dbReference>
<sequence>MAMGAETAIAAAGHRPFSSVPHTGGDGLLAVRSAPVRDVPFSLRAEWQALAADAAEPNCFNEPWFVAAGLKHLSGDGVRLIEVRSAMPGEPLIGVLPVHIGADYGRMRVSHVRNWKHHHDFLATPLIRHGYEGAFWCAVLRHLDAADWAPGFFHVNGLVEGGPVHHGLELAAGAHDREAAVVHRIERALLQSDLGADAYYETQVRKKKRKELKRLRNRLEELGPVALHALGPREALEPWCDAFLSLEKRGWKGRAHSALASRPETAAFFRDALAGARAAGRLEMLRLDLGERPIAMLVNFLAAPGAFSFKIAFDEEFARFSPGVLIELENLRILDRPDIAWMDSCAAEKHNMIDSLWGGRRAIVRVSVPLSGLQRAATYRLCRTLEQASAARRAFLSQVKEALA</sequence>
<organism evidence="2 3">
    <name type="scientific">Allosphingosinicella indica</name>
    <dbReference type="NCBI Taxonomy" id="941907"/>
    <lineage>
        <taxon>Bacteria</taxon>
        <taxon>Pseudomonadati</taxon>
        <taxon>Pseudomonadota</taxon>
        <taxon>Alphaproteobacteria</taxon>
        <taxon>Sphingomonadales</taxon>
        <taxon>Sphingomonadaceae</taxon>
        <taxon>Allosphingosinicella</taxon>
    </lineage>
</organism>